<feature type="domain" description="DUF397" evidence="1">
    <location>
        <begin position="11"/>
        <end position="31"/>
    </location>
</feature>
<dbReference type="InterPro" id="IPR007278">
    <property type="entry name" value="DUF397"/>
</dbReference>
<dbReference type="Pfam" id="PF04149">
    <property type="entry name" value="DUF397"/>
    <property type="match status" value="3"/>
</dbReference>
<protein>
    <recommendedName>
        <fullName evidence="1">DUF397 domain-containing protein</fullName>
    </recommendedName>
</protein>
<evidence type="ECO:0000313" key="3">
    <source>
        <dbReference type="Proteomes" id="UP001500282"/>
    </source>
</evidence>
<evidence type="ECO:0000259" key="1">
    <source>
        <dbReference type="Pfam" id="PF04149"/>
    </source>
</evidence>
<sequence length="121" mass="12803">MAMAGLDLNSAHWHKSSYSNQAGGDCVEVAGLNLNRAAWRTSSHSNQEGGNCVEVAGLDLDNAAWRTSSHSNQAGGNCVEVGNMARVVPVRDSKYPNGPVLIFPAASWTAFVDELTTGRSL</sequence>
<organism evidence="2 3">
    <name type="scientific">Streptomyces javensis</name>
    <dbReference type="NCBI Taxonomy" id="114698"/>
    <lineage>
        <taxon>Bacteria</taxon>
        <taxon>Bacillati</taxon>
        <taxon>Actinomycetota</taxon>
        <taxon>Actinomycetes</taxon>
        <taxon>Kitasatosporales</taxon>
        <taxon>Streptomycetaceae</taxon>
        <taxon>Streptomyces</taxon>
        <taxon>Streptomyces violaceusniger group</taxon>
    </lineage>
</organism>
<feature type="domain" description="DUF397" evidence="1">
    <location>
        <begin position="37"/>
        <end position="57"/>
    </location>
</feature>
<dbReference type="Proteomes" id="UP001500282">
    <property type="component" value="Unassembled WGS sequence"/>
</dbReference>
<proteinExistence type="predicted"/>
<reference evidence="2 3" key="1">
    <citation type="journal article" date="2019" name="Int. J. Syst. Evol. Microbiol.">
        <title>The Global Catalogue of Microorganisms (GCM) 10K type strain sequencing project: providing services to taxonomists for standard genome sequencing and annotation.</title>
        <authorList>
            <consortium name="The Broad Institute Genomics Platform"/>
            <consortium name="The Broad Institute Genome Sequencing Center for Infectious Disease"/>
            <person name="Wu L."/>
            <person name="Ma J."/>
        </authorList>
    </citation>
    <scope>NUCLEOTIDE SEQUENCE [LARGE SCALE GENOMIC DNA]</scope>
    <source>
        <strain evidence="2 3">JCM 11448</strain>
    </source>
</reference>
<keyword evidence="3" id="KW-1185">Reference proteome</keyword>
<name>A0ABN1XH47_9ACTN</name>
<gene>
    <name evidence="2" type="ORF">GCM10009579_86050</name>
</gene>
<comment type="caution">
    <text evidence="2">The sequence shown here is derived from an EMBL/GenBank/DDBJ whole genome shotgun (WGS) entry which is preliminary data.</text>
</comment>
<accession>A0ABN1XH47</accession>
<evidence type="ECO:0000313" key="2">
    <source>
        <dbReference type="EMBL" id="GAA1303369.1"/>
    </source>
</evidence>
<feature type="domain" description="DUF397" evidence="1">
    <location>
        <begin position="63"/>
        <end position="115"/>
    </location>
</feature>
<dbReference type="EMBL" id="BAAAIH010000096">
    <property type="protein sequence ID" value="GAA1303369.1"/>
    <property type="molecule type" value="Genomic_DNA"/>
</dbReference>